<evidence type="ECO:0000256" key="11">
    <source>
        <dbReference type="ARBA" id="ARBA00037649"/>
    </source>
</evidence>
<dbReference type="InterPro" id="IPR050732">
    <property type="entry name" value="Beta-glucan_modifiers"/>
</dbReference>
<sequence length="283" mass="31216">MKFFAPFNACIALLTIQVSANGVCYDPDHSISGTMDAESVKVDMAVIKNHGFTSVRTYISQFGSTNLGLAIDSANLGLKVALGVPYPQSDYLIQMGAALTAANSTFLAYIFVGNENLADAMEVPDEMINLIKYIKKRVPKTVKVGTVQRNTEVINYSRILGWSDLVDACDVLGVNIHPYFTPGTSAVNAIDVVKTQWATMEQTFGDKLMVTETGWPSCGKLFGNIGSAEGAEHFYRDYQAWTSSMVESFYFQMFDTPYKHQPFEKAYGILTNESADKFDLGYQ</sequence>
<evidence type="ECO:0000313" key="17">
    <source>
        <dbReference type="Proteomes" id="UP001158986"/>
    </source>
</evidence>
<feature type="chain" id="PRO_5043684163" description="glucan endo-1,3-beta-D-glucosidase" evidence="14">
    <location>
        <begin position="21"/>
        <end position="283"/>
    </location>
</feature>
<dbReference type="PANTHER" id="PTHR16631">
    <property type="entry name" value="GLUCAN 1,3-BETA-GLUCOSIDASE"/>
    <property type="match status" value="1"/>
</dbReference>
<dbReference type="EMBL" id="CAKKTJ010000086">
    <property type="protein sequence ID" value="CAH0473531.1"/>
    <property type="molecule type" value="Genomic_DNA"/>
</dbReference>
<name>A0AAU9L085_9STRA</name>
<comment type="catalytic activity">
    <reaction evidence="1">
        <text>Hydrolysis of (1-&gt;3)-beta-D-glucosidic linkages in (1-&gt;3)-beta-D-glucans.</text>
        <dbReference type="EC" id="3.2.1.39"/>
    </reaction>
</comment>
<keyword evidence="5" id="KW-0378">Hydrolase</keyword>
<keyword evidence="6" id="KW-0472">Membrane</keyword>
<evidence type="ECO:0000256" key="3">
    <source>
        <dbReference type="ARBA" id="ARBA00012780"/>
    </source>
</evidence>
<organism evidence="15 18">
    <name type="scientific">Peronospora belbahrii</name>
    <dbReference type="NCBI Taxonomy" id="622444"/>
    <lineage>
        <taxon>Eukaryota</taxon>
        <taxon>Sar</taxon>
        <taxon>Stramenopiles</taxon>
        <taxon>Oomycota</taxon>
        <taxon>Peronosporomycetes</taxon>
        <taxon>Peronosporales</taxon>
        <taxon>Peronosporaceae</taxon>
        <taxon>Peronospora</taxon>
    </lineage>
</organism>
<evidence type="ECO:0000256" key="12">
    <source>
        <dbReference type="ARBA" id="ARBA00042373"/>
    </source>
</evidence>
<evidence type="ECO:0000256" key="5">
    <source>
        <dbReference type="ARBA" id="ARBA00022801"/>
    </source>
</evidence>
<evidence type="ECO:0000256" key="6">
    <source>
        <dbReference type="ARBA" id="ARBA00023136"/>
    </source>
</evidence>
<dbReference type="InterPro" id="IPR017853">
    <property type="entry name" value="GH"/>
</dbReference>
<dbReference type="GO" id="GO:0042973">
    <property type="term" value="F:glucan endo-1,3-beta-D-glucosidase activity"/>
    <property type="evidence" value="ECO:0007669"/>
    <property type="project" value="UniProtKB-EC"/>
</dbReference>
<dbReference type="GO" id="GO:0071555">
    <property type="term" value="P:cell wall organization"/>
    <property type="evidence" value="ECO:0007669"/>
    <property type="project" value="UniProtKB-KW"/>
</dbReference>
<proteinExistence type="predicted"/>
<dbReference type="AlphaFoldDB" id="A0AAU9L085"/>
<dbReference type="EC" id="3.2.1.39" evidence="3"/>
<comment type="function">
    <text evidence="11">Glucanases play a role in cell expansion during growth, in cell-cell fusion during mating, and in spore release during sporulation. This enzyme may be involved in beta-glucan degradation. Active on laminarin and lichenan.</text>
</comment>
<dbReference type="EMBL" id="CAKLCB010000104">
    <property type="protein sequence ID" value="CAH0515283.1"/>
    <property type="molecule type" value="Genomic_DNA"/>
</dbReference>
<gene>
    <name evidence="16" type="ORF">PBS001_LOCUS1997</name>
    <name evidence="15" type="ORF">PBS003_LOCUS417</name>
</gene>
<reference evidence="15 17" key="1">
    <citation type="submission" date="2021-11" db="EMBL/GenBank/DDBJ databases">
        <authorList>
            <person name="Islam A."/>
            <person name="Islam S."/>
            <person name="Flora M.S."/>
            <person name="Rahman M."/>
            <person name="Ziaur R.M."/>
            <person name="Epstein J.H."/>
            <person name="Hassan M."/>
            <person name="Klassen M."/>
            <person name="Woodard K."/>
            <person name="Webb A."/>
            <person name="Webby R.J."/>
            <person name="El Zowalaty M.E."/>
        </authorList>
    </citation>
    <scope>NUCLEOTIDE SEQUENCE</scope>
    <source>
        <strain evidence="16">Pbs1</strain>
        <strain evidence="15">Pbs3</strain>
    </source>
</reference>
<evidence type="ECO:0000256" key="7">
    <source>
        <dbReference type="ARBA" id="ARBA00023180"/>
    </source>
</evidence>
<dbReference type="Proteomes" id="UP001160483">
    <property type="component" value="Unassembled WGS sequence"/>
</dbReference>
<keyword evidence="8" id="KW-0119">Carbohydrate metabolism</keyword>
<accession>A0AAU9L085</accession>
<protein>
    <recommendedName>
        <fullName evidence="3">glucan endo-1,3-beta-D-glucosidase</fullName>
        <ecNumber evidence="3">3.2.1.39</ecNumber>
    </recommendedName>
    <alternativeName>
        <fullName evidence="13">Endo-1,3-beta-glucanase btgC</fullName>
    </alternativeName>
    <alternativeName>
        <fullName evidence="12">Laminarinase btgC</fullName>
    </alternativeName>
</protein>
<dbReference type="PANTHER" id="PTHR16631:SF17">
    <property type="entry name" value="GLUCAN ENDO-1,3-BETA-GLUCOSIDASE BTGC"/>
    <property type="match status" value="1"/>
</dbReference>
<keyword evidence="7" id="KW-0325">Glycoprotein</keyword>
<evidence type="ECO:0000256" key="13">
    <source>
        <dbReference type="ARBA" id="ARBA00043078"/>
    </source>
</evidence>
<comment type="caution">
    <text evidence="15">The sequence shown here is derived from an EMBL/GenBank/DDBJ whole genome shotgun (WGS) entry which is preliminary data.</text>
</comment>
<dbReference type="SUPFAM" id="SSF51445">
    <property type="entry name" value="(Trans)glycosidases"/>
    <property type="match status" value="1"/>
</dbReference>
<dbReference type="GO" id="GO:0005886">
    <property type="term" value="C:plasma membrane"/>
    <property type="evidence" value="ECO:0007669"/>
    <property type="project" value="UniProtKB-SubCell"/>
</dbReference>
<feature type="signal peptide" evidence="14">
    <location>
        <begin position="1"/>
        <end position="20"/>
    </location>
</feature>
<evidence type="ECO:0000256" key="10">
    <source>
        <dbReference type="ARBA" id="ARBA00023326"/>
    </source>
</evidence>
<keyword evidence="17" id="KW-1185">Reference proteome</keyword>
<evidence type="ECO:0000256" key="9">
    <source>
        <dbReference type="ARBA" id="ARBA00023316"/>
    </source>
</evidence>
<keyword evidence="10" id="KW-0624">Polysaccharide degradation</keyword>
<evidence type="ECO:0000313" key="16">
    <source>
        <dbReference type="EMBL" id="CAH0515283.1"/>
    </source>
</evidence>
<dbReference type="Gene3D" id="3.20.20.80">
    <property type="entry name" value="Glycosidases"/>
    <property type="match status" value="1"/>
</dbReference>
<evidence type="ECO:0000256" key="4">
    <source>
        <dbReference type="ARBA" id="ARBA00022475"/>
    </source>
</evidence>
<keyword evidence="4" id="KW-1003">Cell membrane</keyword>
<comment type="subcellular location">
    <subcellularLocation>
        <location evidence="2">Cell membrane</location>
    </subcellularLocation>
</comment>
<evidence type="ECO:0000256" key="8">
    <source>
        <dbReference type="ARBA" id="ARBA00023277"/>
    </source>
</evidence>
<evidence type="ECO:0000313" key="18">
    <source>
        <dbReference type="Proteomes" id="UP001160483"/>
    </source>
</evidence>
<evidence type="ECO:0000256" key="14">
    <source>
        <dbReference type="SAM" id="SignalP"/>
    </source>
</evidence>
<dbReference type="Proteomes" id="UP001158986">
    <property type="component" value="Unassembled WGS sequence"/>
</dbReference>
<evidence type="ECO:0000256" key="1">
    <source>
        <dbReference type="ARBA" id="ARBA00000382"/>
    </source>
</evidence>
<dbReference type="GO" id="GO:0000272">
    <property type="term" value="P:polysaccharide catabolic process"/>
    <property type="evidence" value="ECO:0007669"/>
    <property type="project" value="UniProtKB-KW"/>
</dbReference>
<keyword evidence="14" id="KW-0732">Signal</keyword>
<evidence type="ECO:0000313" key="15">
    <source>
        <dbReference type="EMBL" id="CAH0473531.1"/>
    </source>
</evidence>
<keyword evidence="9" id="KW-0961">Cell wall biogenesis/degradation</keyword>
<evidence type="ECO:0000256" key="2">
    <source>
        <dbReference type="ARBA" id="ARBA00004236"/>
    </source>
</evidence>